<dbReference type="EMBL" id="CM042034">
    <property type="protein sequence ID" value="KAI3761639.1"/>
    <property type="molecule type" value="Genomic_DNA"/>
</dbReference>
<accession>A0ACB9ERR9</accession>
<name>A0ACB9ERR9_9ASTR</name>
<protein>
    <submittedName>
        <fullName evidence="1">Uncharacterized protein</fullName>
    </submittedName>
</protein>
<reference evidence="2" key="1">
    <citation type="journal article" date="2022" name="Mol. Ecol. Resour.">
        <title>The genomes of chicory, endive, great burdock and yacon provide insights into Asteraceae palaeo-polyploidization history and plant inulin production.</title>
        <authorList>
            <person name="Fan W."/>
            <person name="Wang S."/>
            <person name="Wang H."/>
            <person name="Wang A."/>
            <person name="Jiang F."/>
            <person name="Liu H."/>
            <person name="Zhao H."/>
            <person name="Xu D."/>
            <person name="Zhang Y."/>
        </authorList>
    </citation>
    <scope>NUCLEOTIDE SEQUENCE [LARGE SCALE GENOMIC DNA]</scope>
    <source>
        <strain evidence="2">cv. Yunnan</strain>
    </source>
</reference>
<dbReference type="Proteomes" id="UP001056120">
    <property type="component" value="Linkage Group LG17"/>
</dbReference>
<reference evidence="1 2" key="2">
    <citation type="journal article" date="2022" name="Mol. Ecol. Resour.">
        <title>The genomes of chicory, endive, great burdock and yacon provide insights into Asteraceae paleo-polyploidization history and plant inulin production.</title>
        <authorList>
            <person name="Fan W."/>
            <person name="Wang S."/>
            <person name="Wang H."/>
            <person name="Wang A."/>
            <person name="Jiang F."/>
            <person name="Liu H."/>
            <person name="Zhao H."/>
            <person name="Xu D."/>
            <person name="Zhang Y."/>
        </authorList>
    </citation>
    <scope>NUCLEOTIDE SEQUENCE [LARGE SCALE GENOMIC DNA]</scope>
    <source>
        <strain evidence="2">cv. Yunnan</strain>
        <tissue evidence="1">Leaves</tissue>
    </source>
</reference>
<keyword evidence="2" id="KW-1185">Reference proteome</keyword>
<gene>
    <name evidence="1" type="ORF">L1987_52060</name>
</gene>
<sequence>MGFQVILRLITFLILSVGGGSLTLRSADHYEKHSPSKHHATKWIKRGFRPLSSISFHRYHHARSKPHHFAPTPSYQVQPPTYIPQGPAPSPFDPTSRYGPAISPSSLSSTKNASPPTSAFTLPPPPPNEDCATVTCTQPLTYTPAGSPCACVWPIEVKLRLLISPYTFFPLVSELAKEIAKSVSLNVTQARIMGANAAGDQLDETIVIVNLVPLNQNFDFATVFSIYQKFWKKQVFISRSQFGAYEVVHVQYPGLPPSPPSIPSNTDVTVDQSDSNKGMPSKPLGVDIPRNARENKSKPNRSIIAVVIISSVTTAVVVIGAFWFLLLKCGCCSSGDSKSEKNRYTRTSSQGKPSGTGESLVVESGKGSETMSFSSSLAAYTGTAKIYSLSEIERATRNFDSRMILGEGGFGVVYNGVLEDERKVAVKVLKRDDRQGSREFLAEIEMLSRLHHRNLVKLFGICTEDHFRCLVYELVPNGSVESHLHGADKIVPLNWCARMKIALGAARGLAYLHEDSSPRVIHRDFKSSNILLENDFTPTVSDFGLARTALDGHKHISTHVMGTFGYLAPEYAMTGHLLVKSDVYSYGVVLLELLTGRKPVDLLQPPGQENLVTWARPLLTNKETLESIIDPNIRNSNIPFDSILKVAAIASMCVQPEVSHRPFMGEVVQALKLVCNEFDEIREVTPSRSYSRDDNLDFEMTDLETSGYDSKMGLSATDLRSTIENVGVLESESFRREFNSAPLKMGRKKGFWHRLRGLSRGSASDHEHEHGFSSNL</sequence>
<evidence type="ECO:0000313" key="1">
    <source>
        <dbReference type="EMBL" id="KAI3761639.1"/>
    </source>
</evidence>
<proteinExistence type="predicted"/>
<comment type="caution">
    <text evidence="1">The sequence shown here is derived from an EMBL/GenBank/DDBJ whole genome shotgun (WGS) entry which is preliminary data.</text>
</comment>
<evidence type="ECO:0000313" key="2">
    <source>
        <dbReference type="Proteomes" id="UP001056120"/>
    </source>
</evidence>
<organism evidence="1 2">
    <name type="scientific">Smallanthus sonchifolius</name>
    <dbReference type="NCBI Taxonomy" id="185202"/>
    <lineage>
        <taxon>Eukaryota</taxon>
        <taxon>Viridiplantae</taxon>
        <taxon>Streptophyta</taxon>
        <taxon>Embryophyta</taxon>
        <taxon>Tracheophyta</taxon>
        <taxon>Spermatophyta</taxon>
        <taxon>Magnoliopsida</taxon>
        <taxon>eudicotyledons</taxon>
        <taxon>Gunneridae</taxon>
        <taxon>Pentapetalae</taxon>
        <taxon>asterids</taxon>
        <taxon>campanulids</taxon>
        <taxon>Asterales</taxon>
        <taxon>Asteraceae</taxon>
        <taxon>Asteroideae</taxon>
        <taxon>Heliantheae alliance</taxon>
        <taxon>Millerieae</taxon>
        <taxon>Smallanthus</taxon>
    </lineage>
</organism>